<accession>A0AAU9TJQ7</accession>
<keyword evidence="3" id="KW-1185">Reference proteome</keyword>
<dbReference type="Proteomes" id="UP001153954">
    <property type="component" value="Unassembled WGS sequence"/>
</dbReference>
<dbReference type="SUPFAM" id="SSF57903">
    <property type="entry name" value="FYVE/PHD zinc finger"/>
    <property type="match status" value="1"/>
</dbReference>
<dbReference type="Gene3D" id="3.30.40.10">
    <property type="entry name" value="Zinc/RING finger domain, C3HC4 (zinc finger)"/>
    <property type="match status" value="1"/>
</dbReference>
<evidence type="ECO:0000313" key="3">
    <source>
        <dbReference type="Proteomes" id="UP001153954"/>
    </source>
</evidence>
<protein>
    <submittedName>
        <fullName evidence="2">Uncharacterized protein</fullName>
    </submittedName>
</protein>
<comment type="caution">
    <text evidence="2">The sequence shown here is derived from an EMBL/GenBank/DDBJ whole genome shotgun (WGS) entry which is preliminary data.</text>
</comment>
<dbReference type="EMBL" id="CAKOGL010000006">
    <property type="protein sequence ID" value="CAH2087193.1"/>
    <property type="molecule type" value="Genomic_DNA"/>
</dbReference>
<feature type="region of interest" description="Disordered" evidence="1">
    <location>
        <begin position="17"/>
        <end position="45"/>
    </location>
</feature>
<gene>
    <name evidence="2" type="ORF">EEDITHA_LOCUS3480</name>
</gene>
<evidence type="ECO:0000256" key="1">
    <source>
        <dbReference type="SAM" id="MobiDB-lite"/>
    </source>
</evidence>
<organism evidence="2 3">
    <name type="scientific">Euphydryas editha</name>
    <name type="common">Edith's checkerspot</name>
    <dbReference type="NCBI Taxonomy" id="104508"/>
    <lineage>
        <taxon>Eukaryota</taxon>
        <taxon>Metazoa</taxon>
        <taxon>Ecdysozoa</taxon>
        <taxon>Arthropoda</taxon>
        <taxon>Hexapoda</taxon>
        <taxon>Insecta</taxon>
        <taxon>Pterygota</taxon>
        <taxon>Neoptera</taxon>
        <taxon>Endopterygota</taxon>
        <taxon>Lepidoptera</taxon>
        <taxon>Glossata</taxon>
        <taxon>Ditrysia</taxon>
        <taxon>Papilionoidea</taxon>
        <taxon>Nymphalidae</taxon>
        <taxon>Nymphalinae</taxon>
        <taxon>Euphydryas</taxon>
    </lineage>
</organism>
<evidence type="ECO:0000313" key="2">
    <source>
        <dbReference type="EMBL" id="CAH2087193.1"/>
    </source>
</evidence>
<name>A0AAU9TJQ7_EUPED</name>
<sequence length="109" mass="12127">MVALLVGYDDIHITSTSSSGYTEVGKGVGKGISNKRKNIVSESSEEEDLECLFSTETFSKDDRGEEWIKCCVCQRWGHEACAGIDSDDSNKFTCLDWCKITPGKRHLEL</sequence>
<dbReference type="InterPro" id="IPR013083">
    <property type="entry name" value="Znf_RING/FYVE/PHD"/>
</dbReference>
<dbReference type="AlphaFoldDB" id="A0AAU9TJQ7"/>
<reference evidence="2" key="1">
    <citation type="submission" date="2022-03" db="EMBL/GenBank/DDBJ databases">
        <authorList>
            <person name="Tunstrom K."/>
        </authorList>
    </citation>
    <scope>NUCLEOTIDE SEQUENCE</scope>
</reference>
<dbReference type="InterPro" id="IPR011011">
    <property type="entry name" value="Znf_FYVE_PHD"/>
</dbReference>
<proteinExistence type="predicted"/>